<feature type="compositionally biased region" description="Low complexity" evidence="1">
    <location>
        <begin position="227"/>
        <end position="238"/>
    </location>
</feature>
<feature type="compositionally biased region" description="Pro residues" evidence="1">
    <location>
        <begin position="239"/>
        <end position="257"/>
    </location>
</feature>
<name>A0A9N7U529_PLEPL</name>
<protein>
    <submittedName>
        <fullName evidence="2">Uncharacterized protein</fullName>
    </submittedName>
</protein>
<accession>A0A9N7U529</accession>
<feature type="region of interest" description="Disordered" evidence="1">
    <location>
        <begin position="387"/>
        <end position="408"/>
    </location>
</feature>
<dbReference type="Proteomes" id="UP001153269">
    <property type="component" value="Unassembled WGS sequence"/>
</dbReference>
<organism evidence="2 3">
    <name type="scientific">Pleuronectes platessa</name>
    <name type="common">European plaice</name>
    <dbReference type="NCBI Taxonomy" id="8262"/>
    <lineage>
        <taxon>Eukaryota</taxon>
        <taxon>Metazoa</taxon>
        <taxon>Chordata</taxon>
        <taxon>Craniata</taxon>
        <taxon>Vertebrata</taxon>
        <taxon>Euteleostomi</taxon>
        <taxon>Actinopterygii</taxon>
        <taxon>Neopterygii</taxon>
        <taxon>Teleostei</taxon>
        <taxon>Neoteleostei</taxon>
        <taxon>Acanthomorphata</taxon>
        <taxon>Carangaria</taxon>
        <taxon>Pleuronectiformes</taxon>
        <taxon>Pleuronectoidei</taxon>
        <taxon>Pleuronectidae</taxon>
        <taxon>Pleuronectes</taxon>
    </lineage>
</organism>
<sequence length="418" mass="46746">IIGTAYPLFNTPAACRNGSGGGKIKKENNIRYDPIAYCERDEMDSALPMLKEMMAIADSLEAGRRSVSCRPSLTPGGVGQTVDRFPTQTLLLHRILLFNSASSCRQWLWRGKIKKENNIRYDPTAYRERDEQQWLWIWQYVERMDHYTRYERDERLHLNHLQLPPSAPTTSTASNLTAITPAKETFANKVLPLLLLSPPQAQTLLPSRPPHNSHFPIFLLHNHSVAQPSSGSDTSPQPTSTPLPLPHLPPPQPPPHPLHQQAWGYQPDLHTTPTSPSSSSTTTLLLSLPQAQTLLPSRPPHNSHFPIFPPHNTLFINRLWGYQPDPHTTPTSPSSSSTTTLLLSLPQAQTLLPSRPPHHSHFPIFLLLNPFFINRLSDAKCVWCSTTQPKSSSRSMDSKPPPTNGAGMTMYSLSIVKI</sequence>
<dbReference type="EMBL" id="CADEAL010000663">
    <property type="protein sequence ID" value="CAB1423523.1"/>
    <property type="molecule type" value="Genomic_DNA"/>
</dbReference>
<feature type="region of interest" description="Disordered" evidence="1">
    <location>
        <begin position="225"/>
        <end position="283"/>
    </location>
</feature>
<proteinExistence type="predicted"/>
<gene>
    <name evidence="2" type="ORF">PLEPLA_LOCUS11443</name>
</gene>
<evidence type="ECO:0000256" key="1">
    <source>
        <dbReference type="SAM" id="MobiDB-lite"/>
    </source>
</evidence>
<reference evidence="2" key="1">
    <citation type="submission" date="2020-03" db="EMBL/GenBank/DDBJ databases">
        <authorList>
            <person name="Weist P."/>
        </authorList>
    </citation>
    <scope>NUCLEOTIDE SEQUENCE</scope>
</reference>
<feature type="compositionally biased region" description="Low complexity" evidence="1">
    <location>
        <begin position="269"/>
        <end position="283"/>
    </location>
</feature>
<evidence type="ECO:0000313" key="3">
    <source>
        <dbReference type="Proteomes" id="UP001153269"/>
    </source>
</evidence>
<evidence type="ECO:0000313" key="2">
    <source>
        <dbReference type="EMBL" id="CAB1423523.1"/>
    </source>
</evidence>
<comment type="caution">
    <text evidence="2">The sequence shown here is derived from an EMBL/GenBank/DDBJ whole genome shotgun (WGS) entry which is preliminary data.</text>
</comment>
<feature type="non-terminal residue" evidence="2">
    <location>
        <position position="1"/>
    </location>
</feature>
<keyword evidence="3" id="KW-1185">Reference proteome</keyword>
<dbReference type="AlphaFoldDB" id="A0A9N7U529"/>